<proteinExistence type="inferred from homology"/>
<dbReference type="AlphaFoldDB" id="A0A3A9KA99"/>
<dbReference type="InterPro" id="IPR000620">
    <property type="entry name" value="EamA_dom"/>
</dbReference>
<dbReference type="SUPFAM" id="SSF103481">
    <property type="entry name" value="Multidrug resistance efflux transporter EmrE"/>
    <property type="match status" value="2"/>
</dbReference>
<keyword evidence="3" id="KW-1003">Cell membrane</keyword>
<dbReference type="InterPro" id="IPR037185">
    <property type="entry name" value="EmrE-like"/>
</dbReference>
<feature type="transmembrane region" description="Helical" evidence="7">
    <location>
        <begin position="245"/>
        <end position="263"/>
    </location>
</feature>
<sequence length="303" mass="32599">MKMWMYALFVFIGGCSLGALSTSVKLAYGAGFNLAQITISQFMIGAALLWILVLFTRKSKMSIKYLGLLLLCGIPMSLTGVFYYFSLQTIDASLAIIFLFQFVWIGSLFDYILYRKTPSKAQWLSIVILLIGSLLATAIITNGFGSFTINGVIFGILSAFTFTSFLFISGNVGKELPPLQKSALIATGGLIFVSILFPPTTAFESVSQMISFSPYGVFLGVFGVCLPPLLFAIGMPKVGTGLGTILSASELPVAVILSAVVLVEYVAPIQWLGVIVVLLGVALGNIKLSSFSKNKNWQAKKVS</sequence>
<comment type="caution">
    <text evidence="9">The sequence shown here is derived from an EMBL/GenBank/DDBJ whole genome shotgun (WGS) entry which is preliminary data.</text>
</comment>
<protein>
    <submittedName>
        <fullName evidence="9">EamA family transporter</fullName>
    </submittedName>
</protein>
<dbReference type="EMBL" id="PDOE01000003">
    <property type="protein sequence ID" value="RKL67472.1"/>
    <property type="molecule type" value="Genomic_DNA"/>
</dbReference>
<organism evidence="9 10">
    <name type="scientific">Salipaludibacillus neizhouensis</name>
    <dbReference type="NCBI Taxonomy" id="885475"/>
    <lineage>
        <taxon>Bacteria</taxon>
        <taxon>Bacillati</taxon>
        <taxon>Bacillota</taxon>
        <taxon>Bacilli</taxon>
        <taxon>Bacillales</taxon>
        <taxon>Bacillaceae</taxon>
    </lineage>
</organism>
<keyword evidence="4 7" id="KW-0812">Transmembrane</keyword>
<dbReference type="InterPro" id="IPR051258">
    <property type="entry name" value="Diverse_Substrate_Transporter"/>
</dbReference>
<keyword evidence="6 7" id="KW-0472">Membrane</keyword>
<dbReference type="RefSeq" id="WP_110935364.1">
    <property type="nucleotide sequence ID" value="NZ_KZ614146.1"/>
</dbReference>
<feature type="transmembrane region" description="Helical" evidence="7">
    <location>
        <begin position="147"/>
        <end position="170"/>
    </location>
</feature>
<feature type="transmembrane region" description="Helical" evidence="7">
    <location>
        <begin position="269"/>
        <end position="288"/>
    </location>
</feature>
<feature type="domain" description="EamA" evidence="8">
    <location>
        <begin position="6"/>
        <end position="136"/>
    </location>
</feature>
<dbReference type="Pfam" id="PF00892">
    <property type="entry name" value="EamA"/>
    <property type="match status" value="2"/>
</dbReference>
<feature type="transmembrane region" description="Helical" evidence="7">
    <location>
        <begin position="65"/>
        <end position="86"/>
    </location>
</feature>
<keyword evidence="5 7" id="KW-1133">Transmembrane helix</keyword>
<comment type="subcellular location">
    <subcellularLocation>
        <location evidence="1">Cell membrane</location>
        <topology evidence="1">Multi-pass membrane protein</topology>
    </subcellularLocation>
</comment>
<feature type="transmembrane region" description="Helical" evidence="7">
    <location>
        <begin position="212"/>
        <end position="233"/>
    </location>
</feature>
<evidence type="ECO:0000313" key="10">
    <source>
        <dbReference type="Proteomes" id="UP000281498"/>
    </source>
</evidence>
<evidence type="ECO:0000259" key="8">
    <source>
        <dbReference type="Pfam" id="PF00892"/>
    </source>
</evidence>
<reference evidence="9 10" key="1">
    <citation type="submission" date="2017-10" db="EMBL/GenBank/DDBJ databases">
        <title>Bacillus sp. nov., a halophilic bacterium isolated from a Keqin Lake.</title>
        <authorList>
            <person name="Wang H."/>
        </authorList>
    </citation>
    <scope>NUCLEOTIDE SEQUENCE [LARGE SCALE GENOMIC DNA]</scope>
    <source>
        <strain evidence="9 10">KCTC 13187</strain>
    </source>
</reference>
<evidence type="ECO:0000256" key="1">
    <source>
        <dbReference type="ARBA" id="ARBA00004651"/>
    </source>
</evidence>
<accession>A0A3A9KA99</accession>
<evidence type="ECO:0000256" key="3">
    <source>
        <dbReference type="ARBA" id="ARBA00022475"/>
    </source>
</evidence>
<dbReference type="PANTHER" id="PTHR42920:SF5">
    <property type="entry name" value="EAMA DOMAIN-CONTAINING PROTEIN"/>
    <property type="match status" value="1"/>
</dbReference>
<evidence type="ECO:0000256" key="4">
    <source>
        <dbReference type="ARBA" id="ARBA00022692"/>
    </source>
</evidence>
<keyword evidence="10" id="KW-1185">Reference proteome</keyword>
<evidence type="ECO:0000256" key="5">
    <source>
        <dbReference type="ARBA" id="ARBA00022989"/>
    </source>
</evidence>
<feature type="transmembrane region" description="Helical" evidence="7">
    <location>
        <begin position="92"/>
        <end position="114"/>
    </location>
</feature>
<dbReference type="GO" id="GO:0005886">
    <property type="term" value="C:plasma membrane"/>
    <property type="evidence" value="ECO:0007669"/>
    <property type="project" value="UniProtKB-SubCell"/>
</dbReference>
<gene>
    <name evidence="9" type="ORF">CR203_08955</name>
</gene>
<name>A0A3A9KA99_9BACI</name>
<evidence type="ECO:0000256" key="7">
    <source>
        <dbReference type="SAM" id="Phobius"/>
    </source>
</evidence>
<feature type="transmembrane region" description="Helical" evidence="7">
    <location>
        <begin position="182"/>
        <end position="200"/>
    </location>
</feature>
<evidence type="ECO:0000313" key="9">
    <source>
        <dbReference type="EMBL" id="RKL67472.1"/>
    </source>
</evidence>
<comment type="similarity">
    <text evidence="2">Belongs to the EamA transporter family.</text>
</comment>
<feature type="transmembrane region" description="Helical" evidence="7">
    <location>
        <begin position="31"/>
        <end position="53"/>
    </location>
</feature>
<dbReference type="PANTHER" id="PTHR42920">
    <property type="entry name" value="OS03G0707200 PROTEIN-RELATED"/>
    <property type="match status" value="1"/>
</dbReference>
<dbReference type="OrthoDB" id="3180815at2"/>
<evidence type="ECO:0000256" key="2">
    <source>
        <dbReference type="ARBA" id="ARBA00007362"/>
    </source>
</evidence>
<dbReference type="PROSITE" id="PS51257">
    <property type="entry name" value="PROKAR_LIPOPROTEIN"/>
    <property type="match status" value="1"/>
</dbReference>
<feature type="transmembrane region" description="Helical" evidence="7">
    <location>
        <begin position="121"/>
        <end position="141"/>
    </location>
</feature>
<feature type="domain" description="EamA" evidence="8">
    <location>
        <begin position="151"/>
        <end position="283"/>
    </location>
</feature>
<dbReference type="Proteomes" id="UP000281498">
    <property type="component" value="Unassembled WGS sequence"/>
</dbReference>
<evidence type="ECO:0000256" key="6">
    <source>
        <dbReference type="ARBA" id="ARBA00023136"/>
    </source>
</evidence>